<protein>
    <submittedName>
        <fullName evidence="4">Precorrin-6A reductase</fullName>
        <ecNumber evidence="4">1.3.1.54</ecNumber>
    </submittedName>
</protein>
<dbReference type="Proteomes" id="UP000441717">
    <property type="component" value="Unassembled WGS sequence"/>
</dbReference>
<dbReference type="EMBL" id="WHYR01000037">
    <property type="protein sequence ID" value="MQL53076.1"/>
    <property type="molecule type" value="Genomic_DNA"/>
</dbReference>
<name>A0A6N7ISI1_9FIRM</name>
<dbReference type="PROSITE" id="PS51014">
    <property type="entry name" value="COBK_CBIJ"/>
    <property type="match status" value="1"/>
</dbReference>
<accession>A0A6N7ISI1</accession>
<evidence type="ECO:0000256" key="3">
    <source>
        <dbReference type="ARBA" id="ARBA00023002"/>
    </source>
</evidence>
<dbReference type="RefSeq" id="WP_341473961.1">
    <property type="nucleotide sequence ID" value="NZ_WHYR01000037.1"/>
</dbReference>
<dbReference type="Pfam" id="PF02571">
    <property type="entry name" value="CbiJ"/>
    <property type="match status" value="1"/>
</dbReference>
<dbReference type="GO" id="GO:0016994">
    <property type="term" value="F:precorrin-6A reductase activity"/>
    <property type="evidence" value="ECO:0007669"/>
    <property type="project" value="UniProtKB-EC"/>
</dbReference>
<evidence type="ECO:0000256" key="1">
    <source>
        <dbReference type="ARBA" id="ARBA00004953"/>
    </source>
</evidence>
<dbReference type="PANTHER" id="PTHR36925:SF1">
    <property type="entry name" value="COBALT-PRECORRIN-6A REDUCTASE"/>
    <property type="match status" value="1"/>
</dbReference>
<evidence type="ECO:0000313" key="5">
    <source>
        <dbReference type="Proteomes" id="UP000441717"/>
    </source>
</evidence>
<evidence type="ECO:0000313" key="4">
    <source>
        <dbReference type="EMBL" id="MQL53076.1"/>
    </source>
</evidence>
<keyword evidence="3 4" id="KW-0560">Oxidoreductase</keyword>
<evidence type="ECO:0000256" key="2">
    <source>
        <dbReference type="ARBA" id="ARBA00022573"/>
    </source>
</evidence>
<dbReference type="NCBIfam" id="TIGR00715">
    <property type="entry name" value="precor6x_red"/>
    <property type="match status" value="1"/>
</dbReference>
<keyword evidence="2" id="KW-0169">Cobalamin biosynthesis</keyword>
<dbReference type="AlphaFoldDB" id="A0A6N7ISI1"/>
<reference evidence="4 5" key="1">
    <citation type="submission" date="2019-10" db="EMBL/GenBank/DDBJ databases">
        <title>Comparative genomics of sulfur disproportionating microorganisms.</title>
        <authorList>
            <person name="Ward L.M."/>
            <person name="Bertran E."/>
            <person name="Johnston D."/>
        </authorList>
    </citation>
    <scope>NUCLEOTIDE SEQUENCE [LARGE SCALE GENOMIC DNA]</scope>
    <source>
        <strain evidence="4 5">DSM 14055</strain>
    </source>
</reference>
<comment type="pathway">
    <text evidence="1">Cofactor biosynthesis; adenosylcobalamin biosynthesis.</text>
</comment>
<keyword evidence="5" id="KW-1185">Reference proteome</keyword>
<dbReference type="EC" id="1.3.1.54" evidence="4"/>
<comment type="caution">
    <text evidence="4">The sequence shown here is derived from an EMBL/GenBank/DDBJ whole genome shotgun (WGS) entry which is preliminary data.</text>
</comment>
<dbReference type="UniPathway" id="UPA00148"/>
<dbReference type="InterPro" id="IPR003723">
    <property type="entry name" value="Precorrin-6x_reduct"/>
</dbReference>
<dbReference type="GO" id="GO:0009236">
    <property type="term" value="P:cobalamin biosynthetic process"/>
    <property type="evidence" value="ECO:0007669"/>
    <property type="project" value="UniProtKB-UniPathway"/>
</dbReference>
<sequence length="261" mass="28254">MILVLSGTADGRRVVQELLDRGLPVMASAATPYGGQLLAGCGAEIITGRLSEGELAGLMVKHRIRLLVDATHPYACLVSETARRVCAQNNIPYLRYRRAETVLPEHPLIHRVDGYEEAARKAVSLGKTIFLTTGSKTLGIFLNEAHRHGCRVVARVLPEPEVIQHCRQLGLRPADIVAMQGPFSRELNRALLKQYAATVMVTKESGDAGGTGAKIEAALELGVSVVVIKRPPEPAAEISGTIAELLERIEGIIITQKECRE</sequence>
<dbReference type="PANTHER" id="PTHR36925">
    <property type="entry name" value="COBALT-PRECORRIN-6A REDUCTASE"/>
    <property type="match status" value="1"/>
</dbReference>
<gene>
    <name evidence="4" type="primary">cobK</name>
    <name evidence="4" type="ORF">GFC01_12585</name>
</gene>
<organism evidence="4 5">
    <name type="scientific">Desulfofundulus thermobenzoicus</name>
    <dbReference type="NCBI Taxonomy" id="29376"/>
    <lineage>
        <taxon>Bacteria</taxon>
        <taxon>Bacillati</taxon>
        <taxon>Bacillota</taxon>
        <taxon>Clostridia</taxon>
        <taxon>Eubacteriales</taxon>
        <taxon>Peptococcaceae</taxon>
        <taxon>Desulfofundulus</taxon>
    </lineage>
</organism>
<proteinExistence type="predicted"/>